<reference evidence="9" key="1">
    <citation type="submission" date="2018-05" db="EMBL/GenBank/DDBJ databases">
        <title>Zavarzinia sp. HR-AS.</title>
        <authorList>
            <person name="Lee Y."/>
            <person name="Jeon C.O."/>
        </authorList>
    </citation>
    <scope>NUCLEOTIDE SEQUENCE [LARGE SCALE GENOMIC DNA]</scope>
    <source>
        <strain evidence="9">DSM 1231</strain>
    </source>
</reference>
<proteinExistence type="predicted"/>
<evidence type="ECO:0000256" key="5">
    <source>
        <dbReference type="SAM" id="Coils"/>
    </source>
</evidence>
<feature type="domain" description="DNA2/NAM7 helicase-like C-terminal" evidence="6">
    <location>
        <begin position="782"/>
        <end position="948"/>
    </location>
</feature>
<feature type="coiled-coil region" evidence="5">
    <location>
        <begin position="519"/>
        <end position="554"/>
    </location>
</feature>
<evidence type="ECO:0000313" key="8">
    <source>
        <dbReference type="EMBL" id="PWR17774.1"/>
    </source>
</evidence>
<evidence type="ECO:0000256" key="4">
    <source>
        <dbReference type="ARBA" id="ARBA00022840"/>
    </source>
</evidence>
<dbReference type="InterPro" id="IPR016834">
    <property type="entry name" value="UCP026306"/>
</dbReference>
<accession>A0A317DTS9</accession>
<keyword evidence="1" id="KW-0547">Nucleotide-binding</keyword>
<dbReference type="InterPro" id="IPR025202">
    <property type="entry name" value="PLD-like_dom"/>
</dbReference>
<organism evidence="8 9">
    <name type="scientific">Zavarzinia compransoris</name>
    <dbReference type="NCBI Taxonomy" id="1264899"/>
    <lineage>
        <taxon>Bacteria</taxon>
        <taxon>Pseudomonadati</taxon>
        <taxon>Pseudomonadota</taxon>
        <taxon>Alphaproteobacteria</taxon>
        <taxon>Rhodospirillales</taxon>
        <taxon>Zavarziniaceae</taxon>
        <taxon>Zavarzinia</taxon>
    </lineage>
</organism>
<dbReference type="Gene3D" id="3.30.870.10">
    <property type="entry name" value="Endonuclease Chain A"/>
    <property type="match status" value="1"/>
</dbReference>
<dbReference type="SUPFAM" id="SSF52540">
    <property type="entry name" value="P-loop containing nucleoside triphosphate hydrolases"/>
    <property type="match status" value="1"/>
</dbReference>
<dbReference type="Pfam" id="PF13091">
    <property type="entry name" value="PLDc_2"/>
    <property type="match status" value="1"/>
</dbReference>
<dbReference type="EMBL" id="QGLF01000008">
    <property type="protein sequence ID" value="PWR17774.1"/>
    <property type="molecule type" value="Genomic_DNA"/>
</dbReference>
<dbReference type="GO" id="GO:0043139">
    <property type="term" value="F:5'-3' DNA helicase activity"/>
    <property type="evidence" value="ECO:0007669"/>
    <property type="project" value="TreeGrafter"/>
</dbReference>
<gene>
    <name evidence="8" type="ORF">DKG75_21765</name>
</gene>
<dbReference type="PANTHER" id="PTHR43788:SF8">
    <property type="entry name" value="DNA-BINDING PROTEIN SMUBP-2"/>
    <property type="match status" value="1"/>
</dbReference>
<evidence type="ECO:0008006" key="10">
    <source>
        <dbReference type="Google" id="ProtNLM"/>
    </source>
</evidence>
<keyword evidence="5" id="KW-0175">Coiled coil</keyword>
<dbReference type="CDD" id="cd18808">
    <property type="entry name" value="SF1_C_Upf1"/>
    <property type="match status" value="1"/>
</dbReference>
<protein>
    <recommendedName>
        <fullName evidence="10">Phospholipase D</fullName>
    </recommendedName>
</protein>
<dbReference type="OrthoDB" id="9757917at2"/>
<evidence type="ECO:0000259" key="7">
    <source>
        <dbReference type="Pfam" id="PF13091"/>
    </source>
</evidence>
<dbReference type="Proteomes" id="UP000246077">
    <property type="component" value="Unassembled WGS sequence"/>
</dbReference>
<keyword evidence="2" id="KW-0378">Hydrolase</keyword>
<dbReference type="PIRSF" id="PIRSF026306">
    <property type="entry name" value="UCP026306"/>
    <property type="match status" value="1"/>
</dbReference>
<evidence type="ECO:0000259" key="6">
    <source>
        <dbReference type="Pfam" id="PF13087"/>
    </source>
</evidence>
<evidence type="ECO:0000256" key="3">
    <source>
        <dbReference type="ARBA" id="ARBA00022806"/>
    </source>
</evidence>
<dbReference type="SUPFAM" id="SSF56024">
    <property type="entry name" value="Phospholipase D/nuclease"/>
    <property type="match status" value="1"/>
</dbReference>
<evidence type="ECO:0000256" key="2">
    <source>
        <dbReference type="ARBA" id="ARBA00022801"/>
    </source>
</evidence>
<keyword evidence="3" id="KW-0347">Helicase</keyword>
<evidence type="ECO:0000313" key="9">
    <source>
        <dbReference type="Proteomes" id="UP000246077"/>
    </source>
</evidence>
<dbReference type="Gene3D" id="3.40.50.300">
    <property type="entry name" value="P-loop containing nucleotide triphosphate hydrolases"/>
    <property type="match status" value="3"/>
</dbReference>
<dbReference type="GO" id="GO:0005524">
    <property type="term" value="F:ATP binding"/>
    <property type="evidence" value="ECO:0007669"/>
    <property type="project" value="UniProtKB-KW"/>
</dbReference>
<dbReference type="InterPro" id="IPR050534">
    <property type="entry name" value="Coronavir_polyprotein_1ab"/>
</dbReference>
<dbReference type="AlphaFoldDB" id="A0A317DTS9"/>
<dbReference type="InterPro" id="IPR027417">
    <property type="entry name" value="P-loop_NTPase"/>
</dbReference>
<dbReference type="InterPro" id="IPR047187">
    <property type="entry name" value="SF1_C_Upf1"/>
</dbReference>
<dbReference type="Pfam" id="PF13087">
    <property type="entry name" value="AAA_12"/>
    <property type="match status" value="1"/>
</dbReference>
<feature type="domain" description="Phospholipase D-like" evidence="7">
    <location>
        <begin position="1005"/>
        <end position="1106"/>
    </location>
</feature>
<dbReference type="GO" id="GO:0016787">
    <property type="term" value="F:hydrolase activity"/>
    <property type="evidence" value="ECO:0007669"/>
    <property type="project" value="UniProtKB-KW"/>
</dbReference>
<name>A0A317DTS9_9PROT</name>
<dbReference type="InterPro" id="IPR041679">
    <property type="entry name" value="DNA2/NAM7-like_C"/>
</dbReference>
<dbReference type="PANTHER" id="PTHR43788">
    <property type="entry name" value="DNA2/NAM7 HELICASE FAMILY MEMBER"/>
    <property type="match status" value="1"/>
</dbReference>
<sequence length="1148" mass="124416">MVKADLSVLRYWRAAVADSAAGEACLTPKALGEFQALSRAEAESGRLSRDTIEVLFAGVPKNQSRVAVSYRPLHVRRRVSHARSRGDGLPLEVAPVVTEAAVTRAGLIIPMRSVIARDILDPLPRGAFSIGSVADLDRFLTARPFPAGEGRDDLWPRHQAYWRQLMAEAGGNWPEADDDYQAVGWGLIRPAADNAQTVKQILALSDVLIREQPAAPLLANFARSTPRPLEPALAGPFPLAERLGHANGDFPLADHQREVLAHLARAGDGEILAVNGPPGTGKTTMLLSAIAGEWVRAALEGGEPPLIVAASTNNQAVTNIIDAFGKDFGRGEGPFAGRWLPEIQSFGLFLASKSREGEAAAKYQTERFFDKLETADYLARARAAYLRAARAAFPGLEPLDVPAAIDALHGLMREEQRTLAEADATHGAMVQIEAAIRQDLGEAPEAALAERQAARTQAEAEGAAAAALLHKWEGWLASEPLLQSLFAFLPPVARKRGLRARLFLREAGADEAVLAETRADAMEARLKNQLRDRAEKQREAAERHQRAMNALAARDARSAAWRALAQRLAGESGDVPGVVALDRLADCRLRFRLFLLATHYWEGRWLLAMEEALPALQRQQQTGRGANDRAMVEPQWRRRMMLTPCAVSTFATLPGKMTCRDDRSGSFRTEYLFNHIDLLIVDEAGQVLPEVAAPSFALAKRALVIGDTQQIEPISSLPLAVDIGNLTEAGLLSHAGDRAALERVEALGLTSRSGSTMRLAQSACRFQPYPRLDRGLYLFEHRRCYDEIIGFCNDLCYKGTLLPRRGAAVGTMLPPMGYLHVDGMAAAAGGSRFNALEAHTIAAWLAAEGEGLKQRYGRRLEDIVGIVTPFGRQVREIAKACAEAGIDVGRQGMTIGTVHALQGAERPVVIFSPVYSKHADGGFIDQSPSMLNVAVSRAKDAFLVFGDMDTLAAAPPGSPRAVLARFLFAEEANGLAFQVPPRPDLSQGQRTVEMLRDAAEHDAFLLQELAAARRKFCIVSPWVNVDTMARAGTTPAIAQARARGVEVEIFADPVLIRDRNKPGQDKFAEAQAALAKLGVPLHAVRQLHSKLVWADGALLAVGSFNWLSALRSGDYARHETSVVYRGSHLGAEIGLLEGSLKPRIGRDG</sequence>
<comment type="caution">
    <text evidence="8">The sequence shown here is derived from an EMBL/GenBank/DDBJ whole genome shotgun (WGS) entry which is preliminary data.</text>
</comment>
<keyword evidence="9" id="KW-1185">Reference proteome</keyword>
<keyword evidence="4" id="KW-0067">ATP-binding</keyword>
<evidence type="ECO:0000256" key="1">
    <source>
        <dbReference type="ARBA" id="ARBA00022741"/>
    </source>
</evidence>
<dbReference type="RefSeq" id="WP_109923302.1">
    <property type="nucleotide sequence ID" value="NZ_QGLF01000008.1"/>
</dbReference>